<evidence type="ECO:0000256" key="2">
    <source>
        <dbReference type="ARBA" id="ARBA00022475"/>
    </source>
</evidence>
<feature type="transmembrane region" description="Helical" evidence="8">
    <location>
        <begin position="149"/>
        <end position="177"/>
    </location>
</feature>
<keyword evidence="7" id="KW-0479">Metal-binding</keyword>
<comment type="subcellular location">
    <subcellularLocation>
        <location evidence="1">Cell membrane</location>
        <topology evidence="1">Multi-pass membrane protein</topology>
    </subcellularLocation>
</comment>
<evidence type="ECO:0000256" key="5">
    <source>
        <dbReference type="ARBA" id="ARBA00022989"/>
    </source>
</evidence>
<feature type="transmembrane region" description="Helical" evidence="8">
    <location>
        <begin position="46"/>
        <end position="64"/>
    </location>
</feature>
<sequence>MKPFWLFVIFLLWGGGMTPIAIMLAERYGMMDYPDQRKIHHDPVPRGAGLVLWSGLLMWALLFARVSFELRIIVTGATIVFFAGYLDDMLSLSPLGRLVVHFFAAAVSLLMVGQQDALHMGVLLFWVAGVTNAYNFIDGINGLALSMAFLSLSFIGWMSASTEVVPVIAMIAGVFFWNFPKARTFLGDGGVYLLGYFTAAVTVLWLLPMNLGIYKFCALLLFVGGVPVIDTLAAIVRRVAAGKSPFYPDRSHIHHRLLDKGLSPFGVLVVLSFLQIVSLSCAYLLLRP</sequence>
<organism evidence="9 10">
    <name type="scientific">Pyramidobacter porci</name>
    <dbReference type="NCBI Taxonomy" id="2605789"/>
    <lineage>
        <taxon>Bacteria</taxon>
        <taxon>Thermotogati</taxon>
        <taxon>Synergistota</taxon>
        <taxon>Synergistia</taxon>
        <taxon>Synergistales</taxon>
        <taxon>Dethiosulfovibrionaceae</taxon>
        <taxon>Pyramidobacter</taxon>
    </lineage>
</organism>
<dbReference type="PANTHER" id="PTHR22926">
    <property type="entry name" value="PHOSPHO-N-ACETYLMURAMOYL-PENTAPEPTIDE-TRANSFERASE"/>
    <property type="match status" value="1"/>
</dbReference>
<feature type="binding site" evidence="7">
    <location>
        <position position="135"/>
    </location>
    <ligand>
        <name>Mg(2+)</name>
        <dbReference type="ChEBI" id="CHEBI:18420"/>
    </ligand>
</feature>
<feature type="transmembrane region" description="Helical" evidence="8">
    <location>
        <begin position="265"/>
        <end position="286"/>
    </location>
</feature>
<dbReference type="GO" id="GO:0044038">
    <property type="term" value="P:cell wall macromolecule biosynthetic process"/>
    <property type="evidence" value="ECO:0007669"/>
    <property type="project" value="TreeGrafter"/>
</dbReference>
<keyword evidence="5 8" id="KW-1133">Transmembrane helix</keyword>
<dbReference type="Proteomes" id="UP000473699">
    <property type="component" value="Unassembled WGS sequence"/>
</dbReference>
<feature type="transmembrane region" description="Helical" evidence="8">
    <location>
        <begin position="219"/>
        <end position="240"/>
    </location>
</feature>
<reference evidence="9 10" key="1">
    <citation type="submission" date="2019-08" db="EMBL/GenBank/DDBJ databases">
        <title>In-depth cultivation of the pig gut microbiome towards novel bacterial diversity and tailored functional studies.</title>
        <authorList>
            <person name="Wylensek D."/>
            <person name="Hitch T.C.A."/>
            <person name="Clavel T."/>
        </authorList>
    </citation>
    <scope>NUCLEOTIDE SEQUENCE [LARGE SCALE GENOMIC DNA]</scope>
    <source>
        <strain evidence="9 10">SM-530-WT-4B</strain>
    </source>
</reference>
<dbReference type="CDD" id="cd06853">
    <property type="entry name" value="GT_WecA_like"/>
    <property type="match status" value="1"/>
</dbReference>
<evidence type="ECO:0000256" key="7">
    <source>
        <dbReference type="PIRSR" id="PIRSR600715-1"/>
    </source>
</evidence>
<proteinExistence type="predicted"/>
<dbReference type="Pfam" id="PF00953">
    <property type="entry name" value="Glycos_transf_4"/>
    <property type="match status" value="1"/>
</dbReference>
<accession>A0A6L5YAT3</accession>
<keyword evidence="6 8" id="KW-0472">Membrane</keyword>
<dbReference type="GO" id="GO:0009103">
    <property type="term" value="P:lipopolysaccharide biosynthetic process"/>
    <property type="evidence" value="ECO:0007669"/>
    <property type="project" value="TreeGrafter"/>
</dbReference>
<feature type="transmembrane region" description="Helical" evidence="8">
    <location>
        <begin position="118"/>
        <end position="137"/>
    </location>
</feature>
<evidence type="ECO:0000313" key="9">
    <source>
        <dbReference type="EMBL" id="MST55311.1"/>
    </source>
</evidence>
<keyword evidence="2" id="KW-1003">Cell membrane</keyword>
<dbReference type="AlphaFoldDB" id="A0A6L5YAT3"/>
<keyword evidence="7" id="KW-0460">Magnesium</keyword>
<name>A0A6L5YAT3_9BACT</name>
<dbReference type="PANTHER" id="PTHR22926:SF3">
    <property type="entry name" value="UNDECAPRENYL-PHOSPHATE ALPHA-N-ACETYLGLUCOSAMINYL 1-PHOSPHATE TRANSFERASE"/>
    <property type="match status" value="1"/>
</dbReference>
<dbReference type="RefSeq" id="WP_154528397.1">
    <property type="nucleotide sequence ID" value="NZ_VUNH01000003.1"/>
</dbReference>
<dbReference type="GO" id="GO:0046872">
    <property type="term" value="F:metal ion binding"/>
    <property type="evidence" value="ECO:0007669"/>
    <property type="project" value="UniProtKB-KW"/>
</dbReference>
<evidence type="ECO:0000256" key="4">
    <source>
        <dbReference type="ARBA" id="ARBA00022692"/>
    </source>
</evidence>
<evidence type="ECO:0000256" key="3">
    <source>
        <dbReference type="ARBA" id="ARBA00022679"/>
    </source>
</evidence>
<dbReference type="EMBL" id="VUNH01000003">
    <property type="protein sequence ID" value="MST55311.1"/>
    <property type="molecule type" value="Genomic_DNA"/>
</dbReference>
<dbReference type="InterPro" id="IPR000715">
    <property type="entry name" value="Glycosyl_transferase_4"/>
</dbReference>
<gene>
    <name evidence="9" type="ORF">FYJ74_04590</name>
</gene>
<feature type="transmembrane region" description="Helical" evidence="8">
    <location>
        <begin position="70"/>
        <end position="86"/>
    </location>
</feature>
<evidence type="ECO:0000256" key="8">
    <source>
        <dbReference type="SAM" id="Phobius"/>
    </source>
</evidence>
<evidence type="ECO:0000256" key="6">
    <source>
        <dbReference type="ARBA" id="ARBA00023136"/>
    </source>
</evidence>
<feature type="binding site" evidence="7">
    <location>
        <position position="188"/>
    </location>
    <ligand>
        <name>Mg(2+)</name>
        <dbReference type="ChEBI" id="CHEBI:18420"/>
    </ligand>
</feature>
<feature type="transmembrane region" description="Helical" evidence="8">
    <location>
        <begin position="6"/>
        <end position="25"/>
    </location>
</feature>
<keyword evidence="10" id="KW-1185">Reference proteome</keyword>
<evidence type="ECO:0000313" key="10">
    <source>
        <dbReference type="Proteomes" id="UP000473699"/>
    </source>
</evidence>
<comment type="caution">
    <text evidence="9">The sequence shown here is derived from an EMBL/GenBank/DDBJ whole genome shotgun (WGS) entry which is preliminary data.</text>
</comment>
<feature type="transmembrane region" description="Helical" evidence="8">
    <location>
        <begin position="189"/>
        <end position="207"/>
    </location>
</feature>
<protein>
    <submittedName>
        <fullName evidence="9">Undecaprenyl/decaprenyl-phosphate alpha-N-acetylglucosaminyl 1-phosphate transferase</fullName>
    </submittedName>
</protein>
<keyword evidence="3 9" id="KW-0808">Transferase</keyword>
<dbReference type="GO" id="GO:0071555">
    <property type="term" value="P:cell wall organization"/>
    <property type="evidence" value="ECO:0007669"/>
    <property type="project" value="TreeGrafter"/>
</dbReference>
<keyword evidence="4 8" id="KW-0812">Transmembrane</keyword>
<dbReference type="GO" id="GO:0016780">
    <property type="term" value="F:phosphotransferase activity, for other substituted phosphate groups"/>
    <property type="evidence" value="ECO:0007669"/>
    <property type="project" value="InterPro"/>
</dbReference>
<dbReference type="GO" id="GO:0005886">
    <property type="term" value="C:plasma membrane"/>
    <property type="evidence" value="ECO:0007669"/>
    <property type="project" value="UniProtKB-SubCell"/>
</dbReference>
<evidence type="ECO:0000256" key="1">
    <source>
        <dbReference type="ARBA" id="ARBA00004651"/>
    </source>
</evidence>
<comment type="cofactor">
    <cofactor evidence="7">
        <name>Mg(2+)</name>
        <dbReference type="ChEBI" id="CHEBI:18420"/>
    </cofactor>
</comment>